<evidence type="ECO:0000256" key="8">
    <source>
        <dbReference type="ARBA" id="ARBA00023270"/>
    </source>
</evidence>
<dbReference type="Proteomes" id="UP000680020">
    <property type="component" value="Unassembled WGS sequence"/>
</dbReference>
<evidence type="ECO:0000256" key="2">
    <source>
        <dbReference type="ARBA" id="ARBA00022793"/>
    </source>
</evidence>
<protein>
    <submittedName>
        <fullName evidence="10">Adenosylmethionine decarboxylase</fullName>
        <ecNumber evidence="10">4.1.1.50</ecNumber>
    </submittedName>
</protein>
<evidence type="ECO:0000256" key="6">
    <source>
        <dbReference type="ARBA" id="ARBA00023145"/>
    </source>
</evidence>
<keyword evidence="5" id="KW-0620">Polyamine biosynthesis</keyword>
<keyword evidence="3" id="KW-0068">Autocatalytic cleavage</keyword>
<evidence type="ECO:0000256" key="3">
    <source>
        <dbReference type="ARBA" id="ARBA00022813"/>
    </source>
</evidence>
<dbReference type="GO" id="GO:0005829">
    <property type="term" value="C:cytosol"/>
    <property type="evidence" value="ECO:0007669"/>
    <property type="project" value="TreeGrafter"/>
</dbReference>
<dbReference type="NCBIfam" id="TIGR03330">
    <property type="entry name" value="SAM_DCase_Bsu"/>
    <property type="match status" value="1"/>
</dbReference>
<dbReference type="InterPro" id="IPR003826">
    <property type="entry name" value="AdoMetDC_fam_prok"/>
</dbReference>
<keyword evidence="4" id="KW-0745">Spermidine biosynthesis</keyword>
<dbReference type="InterPro" id="IPR016067">
    <property type="entry name" value="S-AdoMet_deCO2ase_core"/>
</dbReference>
<evidence type="ECO:0000256" key="5">
    <source>
        <dbReference type="ARBA" id="ARBA00023115"/>
    </source>
</evidence>
<dbReference type="GO" id="GO:0008295">
    <property type="term" value="P:spermidine biosynthetic process"/>
    <property type="evidence" value="ECO:0007669"/>
    <property type="project" value="UniProtKB-KW"/>
</dbReference>
<name>A0AB35BYT7_9GAMM</name>
<dbReference type="RefSeq" id="WP_094492262.1">
    <property type="nucleotide sequence ID" value="NZ_JAGIBT010000015.1"/>
</dbReference>
<reference evidence="10" key="1">
    <citation type="submission" date="2021-03" db="EMBL/GenBank/DDBJ databases">
        <title>Identification and antibiotic profiling of Wohlfahrtiimonas chitiniclastica, an underestimated human pathogen.</title>
        <authorList>
            <person name="Kopf A."/>
            <person name="Bunk B."/>
            <person name="Coldewey S."/>
            <person name="Gunzer F."/>
            <person name="Riedel T."/>
            <person name="Schroettner P."/>
        </authorList>
    </citation>
    <scope>NUCLEOTIDE SEQUENCE</scope>
    <source>
        <strain evidence="10">DSM 100917</strain>
    </source>
</reference>
<keyword evidence="6" id="KW-0865">Zymogen</keyword>
<dbReference type="AlphaFoldDB" id="A0AB35BYT7"/>
<evidence type="ECO:0000256" key="9">
    <source>
        <dbReference type="ARBA" id="ARBA00023317"/>
    </source>
</evidence>
<dbReference type="SUPFAM" id="SSF56276">
    <property type="entry name" value="S-adenosylmethionine decarboxylase"/>
    <property type="match status" value="1"/>
</dbReference>
<accession>A0AB35BYT7</accession>
<dbReference type="EMBL" id="JAGIBU010000014">
    <property type="protein sequence ID" value="MBS7825449.1"/>
    <property type="molecule type" value="Genomic_DNA"/>
</dbReference>
<keyword evidence="9" id="KW-0670">Pyruvate</keyword>
<dbReference type="PANTHER" id="PTHR33866">
    <property type="entry name" value="S-ADENOSYLMETHIONINE DECARBOXYLASE PROENZYME"/>
    <property type="match status" value="1"/>
</dbReference>
<evidence type="ECO:0000313" key="10">
    <source>
        <dbReference type="EMBL" id="MBS7825449.1"/>
    </source>
</evidence>
<dbReference type="GO" id="GO:0004014">
    <property type="term" value="F:adenosylmethionine decarboxylase activity"/>
    <property type="evidence" value="ECO:0007669"/>
    <property type="project" value="UniProtKB-EC"/>
</dbReference>
<keyword evidence="8" id="KW-0704">Schiff base</keyword>
<sequence>MSTHSPHGQHAILDLYGVIADDLMDAVMIEAALLNAAQILNATVLQCHMHTFGEGMGVTGVLLLAESHMSIHTWPEAGYCAIDIFMCGRIQLNDAIEALLHAFAPTHHQLHILQRGHSG</sequence>
<evidence type="ECO:0000256" key="1">
    <source>
        <dbReference type="ARBA" id="ARBA00001928"/>
    </source>
</evidence>
<comment type="caution">
    <text evidence="10">The sequence shown here is derived from an EMBL/GenBank/DDBJ whole genome shotgun (WGS) entry which is preliminary data.</text>
</comment>
<dbReference type="Pfam" id="PF02675">
    <property type="entry name" value="AdoMet_dc"/>
    <property type="match status" value="1"/>
</dbReference>
<comment type="cofactor">
    <cofactor evidence="1">
        <name>pyruvate</name>
        <dbReference type="ChEBI" id="CHEBI:15361"/>
    </cofactor>
</comment>
<gene>
    <name evidence="10" type="primary">speD</name>
    <name evidence="10" type="ORF">J7561_09600</name>
</gene>
<evidence type="ECO:0000313" key="11">
    <source>
        <dbReference type="Proteomes" id="UP000680020"/>
    </source>
</evidence>
<dbReference type="Gene3D" id="3.60.90.10">
    <property type="entry name" value="S-adenosylmethionine decarboxylase"/>
    <property type="match status" value="1"/>
</dbReference>
<dbReference type="PANTHER" id="PTHR33866:SF2">
    <property type="entry name" value="S-ADENOSYLMETHIONINE DECARBOXYLASE PROENZYME"/>
    <property type="match status" value="1"/>
</dbReference>
<proteinExistence type="predicted"/>
<dbReference type="EC" id="4.1.1.50" evidence="10"/>
<keyword evidence="7 10" id="KW-0456">Lyase</keyword>
<dbReference type="InterPro" id="IPR017716">
    <property type="entry name" value="S-AdoMet_deCOase_pro-enz"/>
</dbReference>
<evidence type="ECO:0000256" key="7">
    <source>
        <dbReference type="ARBA" id="ARBA00023239"/>
    </source>
</evidence>
<organism evidence="10 11">
    <name type="scientific">Wohlfahrtiimonas chitiniclastica</name>
    <dbReference type="NCBI Taxonomy" id="400946"/>
    <lineage>
        <taxon>Bacteria</taxon>
        <taxon>Pseudomonadati</taxon>
        <taxon>Pseudomonadota</taxon>
        <taxon>Gammaproteobacteria</taxon>
        <taxon>Cardiobacteriales</taxon>
        <taxon>Ignatzschineriaceae</taxon>
        <taxon>Wohlfahrtiimonas</taxon>
    </lineage>
</organism>
<evidence type="ECO:0000256" key="4">
    <source>
        <dbReference type="ARBA" id="ARBA00023066"/>
    </source>
</evidence>
<keyword evidence="2" id="KW-0210">Decarboxylase</keyword>